<evidence type="ECO:0000313" key="1">
    <source>
        <dbReference type="EMBL" id="PTB84160.1"/>
    </source>
</evidence>
<dbReference type="EMBL" id="PYVN01000279">
    <property type="protein sequence ID" value="PTB84160.1"/>
    <property type="molecule type" value="Genomic_DNA"/>
</dbReference>
<organism evidence="1">
    <name type="scientific">Pseudidiomarina aestuarii</name>
    <dbReference type="NCBI Taxonomy" id="624146"/>
    <lineage>
        <taxon>Bacteria</taxon>
        <taxon>Pseudomonadati</taxon>
        <taxon>Pseudomonadota</taxon>
        <taxon>Gammaproteobacteria</taxon>
        <taxon>Alteromonadales</taxon>
        <taxon>Idiomarinaceae</taxon>
        <taxon>Pseudidiomarina</taxon>
    </lineage>
</organism>
<dbReference type="AlphaFoldDB" id="A0A2T4CRH2"/>
<gene>
    <name evidence="1" type="ORF">C9940_06635</name>
</gene>
<dbReference type="GO" id="GO:0032259">
    <property type="term" value="P:methylation"/>
    <property type="evidence" value="ECO:0007669"/>
    <property type="project" value="UniProtKB-KW"/>
</dbReference>
<keyword evidence="1" id="KW-0489">Methyltransferase</keyword>
<reference evidence="1" key="1">
    <citation type="submission" date="2018-03" db="EMBL/GenBank/DDBJ databases">
        <title>Cross-interface Injection: A General Nanoliter Liquid Handling Method Applied to Single Cells Genome Amplification Automated Nanoliter Liquid Handling Applied to Single Cell Multiple Displacement Amplification.</title>
        <authorList>
            <person name="Yun J."/>
            <person name="Xu P."/>
            <person name="Xu J."/>
            <person name="Dai X."/>
            <person name="Wang Y."/>
            <person name="Zheng X."/>
            <person name="Cao C."/>
            <person name="Yi Q."/>
            <person name="Zhu Y."/>
            <person name="Wang L."/>
            <person name="Dong Z."/>
            <person name="Huang Y."/>
            <person name="Huang L."/>
            <person name="Du W."/>
        </authorList>
    </citation>
    <scope>NUCLEOTIDE SEQUENCE [LARGE SCALE GENOMIC DNA]</scope>
    <source>
        <strain evidence="1">Z-D3-2</strain>
    </source>
</reference>
<sequence>MLKHEMTIADYDADLWQAMQNEVQRQ</sequence>
<feature type="non-terminal residue" evidence="1">
    <location>
        <position position="26"/>
    </location>
</feature>
<name>A0A2T4CRH2_9GAMM</name>
<comment type="caution">
    <text evidence="1">The sequence shown here is derived from an EMBL/GenBank/DDBJ whole genome shotgun (WGS) entry which is preliminary data.</text>
</comment>
<keyword evidence="1" id="KW-0808">Transferase</keyword>
<accession>A0A2T4CRH2</accession>
<proteinExistence type="predicted"/>
<dbReference type="GO" id="GO:0008168">
    <property type="term" value="F:methyltransferase activity"/>
    <property type="evidence" value="ECO:0007669"/>
    <property type="project" value="UniProtKB-KW"/>
</dbReference>
<protein>
    <submittedName>
        <fullName evidence="1">Serine hydroxymethyltransferase</fullName>
    </submittedName>
</protein>